<accession>A0A7W7IAL2</accession>
<evidence type="ECO:0000313" key="4">
    <source>
        <dbReference type="Proteomes" id="UP000549343"/>
    </source>
</evidence>
<gene>
    <name evidence="3" type="ORF">F4557_001906</name>
</gene>
<evidence type="ECO:0000256" key="1">
    <source>
        <dbReference type="SAM" id="MobiDB-lite"/>
    </source>
</evidence>
<name>A0A7W7IAL2_9ACTN</name>
<organism evidence="3 4">
    <name type="scientific">Actinomadura livida</name>
    <dbReference type="NCBI Taxonomy" id="79909"/>
    <lineage>
        <taxon>Bacteria</taxon>
        <taxon>Bacillati</taxon>
        <taxon>Actinomycetota</taxon>
        <taxon>Actinomycetes</taxon>
        <taxon>Streptosporangiales</taxon>
        <taxon>Thermomonosporaceae</taxon>
        <taxon>Actinomadura</taxon>
    </lineage>
</organism>
<proteinExistence type="predicted"/>
<feature type="transmembrane region" description="Helical" evidence="2">
    <location>
        <begin position="32"/>
        <end position="55"/>
    </location>
</feature>
<reference evidence="3 4" key="1">
    <citation type="submission" date="2020-08" db="EMBL/GenBank/DDBJ databases">
        <title>Sequencing the genomes of 1000 actinobacteria strains.</title>
        <authorList>
            <person name="Klenk H.-P."/>
        </authorList>
    </citation>
    <scope>NUCLEOTIDE SEQUENCE [LARGE SCALE GENOMIC DNA]</scope>
    <source>
        <strain evidence="3 4">DSM 44772</strain>
    </source>
</reference>
<comment type="caution">
    <text evidence="3">The sequence shown here is derived from an EMBL/GenBank/DDBJ whole genome shotgun (WGS) entry which is preliminary data.</text>
</comment>
<keyword evidence="2" id="KW-1133">Transmembrane helix</keyword>
<feature type="region of interest" description="Disordered" evidence="1">
    <location>
        <begin position="217"/>
        <end position="236"/>
    </location>
</feature>
<evidence type="ECO:0000313" key="3">
    <source>
        <dbReference type="EMBL" id="MBB4773488.1"/>
    </source>
</evidence>
<keyword evidence="2" id="KW-0812">Transmembrane</keyword>
<dbReference type="RefSeq" id="WP_184881609.1">
    <property type="nucleotide sequence ID" value="NZ_BAAAHD010000023.1"/>
</dbReference>
<dbReference type="Proteomes" id="UP000549343">
    <property type="component" value="Unassembled WGS sequence"/>
</dbReference>
<dbReference type="EMBL" id="JACHMV010000001">
    <property type="protein sequence ID" value="MBB4773488.1"/>
    <property type="molecule type" value="Genomic_DNA"/>
</dbReference>
<evidence type="ECO:0000256" key="2">
    <source>
        <dbReference type="SAM" id="Phobius"/>
    </source>
</evidence>
<dbReference type="AlphaFoldDB" id="A0A7W7IAL2"/>
<protein>
    <submittedName>
        <fullName evidence="3">Uncharacterized protein</fullName>
    </submittedName>
</protein>
<keyword evidence="2" id="KW-0472">Membrane</keyword>
<sequence length="269" mass="28482">MPGGPPAGPYQGPPGPPPAPRVTVLGLRGRQWMVVALVVGCCYLVTTGISFTGAWTTLNREPTTAELQRAANKEVAQRWRAWPAQRVFPGRIPYVPGRGHTEYASRTGIVPDTGCGQAAEPEIAEIVGRHGCKAVLRATYVDELEGVAVTVGVVVFADPFKADRAYKELPRSKNSQGSGSVSPALHAAPFPGTASARFIDDARQDRTVDRAGPYVVLTTSGQTDGRPASAVKKKRPGAPFAVAPQLGHAIARALAAKSLPDCSRPEWQC</sequence>